<dbReference type="RefSeq" id="WP_379088556.1">
    <property type="nucleotide sequence ID" value="NZ_JBHTJO010000001.1"/>
</dbReference>
<evidence type="ECO:0000259" key="1">
    <source>
        <dbReference type="PROSITE" id="PS51704"/>
    </source>
</evidence>
<proteinExistence type="predicted"/>
<evidence type="ECO:0000313" key="2">
    <source>
        <dbReference type="EMBL" id="MFD0987135.1"/>
    </source>
</evidence>
<comment type="caution">
    <text evidence="2">The sequence shown here is derived from an EMBL/GenBank/DDBJ whole genome shotgun (WGS) entry which is preliminary data.</text>
</comment>
<protein>
    <submittedName>
        <fullName evidence="2">Glycerophosphodiester phosphodiesterase family protein</fullName>
    </submittedName>
</protein>
<dbReference type="SUPFAM" id="SSF51695">
    <property type="entry name" value="PLC-like phosphodiesterases"/>
    <property type="match status" value="1"/>
</dbReference>
<reference evidence="3" key="1">
    <citation type="journal article" date="2019" name="Int. J. Syst. Evol. Microbiol.">
        <title>The Global Catalogue of Microorganisms (GCM) 10K type strain sequencing project: providing services to taxonomists for standard genome sequencing and annotation.</title>
        <authorList>
            <consortium name="The Broad Institute Genomics Platform"/>
            <consortium name="The Broad Institute Genome Sequencing Center for Infectious Disease"/>
            <person name="Wu L."/>
            <person name="Ma J."/>
        </authorList>
    </citation>
    <scope>NUCLEOTIDE SEQUENCE [LARGE SCALE GENOMIC DNA]</scope>
    <source>
        <strain evidence="3">CCUG 61697</strain>
    </source>
</reference>
<keyword evidence="3" id="KW-1185">Reference proteome</keyword>
<dbReference type="PANTHER" id="PTHR46211:SF1">
    <property type="entry name" value="GLYCEROPHOSPHODIESTER PHOSPHODIESTERASE, CYTOPLASMIC"/>
    <property type="match status" value="1"/>
</dbReference>
<sequence length="249" mass="28069">MAYSGGLDWLKRPIAHRGLHDRKTGIVENTASAVEAAIAAGYGMELDLRSAKDHIPVVFHDETLERLTEGEGPIGEHDVETLRRLPMRDTEDRILALPELLDLVAGRAPLILEIKSEWNGDPRYEENIAEALRGYSGPVAIMSFDPYCVARFRTLAPDLPRGLVAEWMSRRTWQKQIGIWQRFAMRHLLTASIARPHFIAYDIRALPTTATRIARSLGLPLLTWTVRIEADRAKAEALTDAIIFEEIRV</sequence>
<name>A0ABW3J9K7_9HYPH</name>
<dbReference type="Pfam" id="PF03009">
    <property type="entry name" value="GDPD"/>
    <property type="match status" value="1"/>
</dbReference>
<dbReference type="PROSITE" id="PS51704">
    <property type="entry name" value="GP_PDE"/>
    <property type="match status" value="1"/>
</dbReference>
<evidence type="ECO:0000313" key="3">
    <source>
        <dbReference type="Proteomes" id="UP001597102"/>
    </source>
</evidence>
<feature type="domain" description="GP-PDE" evidence="1">
    <location>
        <begin position="11"/>
        <end position="249"/>
    </location>
</feature>
<dbReference type="PANTHER" id="PTHR46211">
    <property type="entry name" value="GLYCEROPHOSPHORYL DIESTER PHOSPHODIESTERASE"/>
    <property type="match status" value="1"/>
</dbReference>
<dbReference type="Proteomes" id="UP001597102">
    <property type="component" value="Unassembled WGS sequence"/>
</dbReference>
<organism evidence="2 3">
    <name type="scientific">Methyloligella solikamskensis</name>
    <dbReference type="NCBI Taxonomy" id="1177756"/>
    <lineage>
        <taxon>Bacteria</taxon>
        <taxon>Pseudomonadati</taxon>
        <taxon>Pseudomonadota</taxon>
        <taxon>Alphaproteobacteria</taxon>
        <taxon>Hyphomicrobiales</taxon>
        <taxon>Hyphomicrobiaceae</taxon>
        <taxon>Methyloligella</taxon>
    </lineage>
</organism>
<dbReference type="InterPro" id="IPR030395">
    <property type="entry name" value="GP_PDE_dom"/>
</dbReference>
<gene>
    <name evidence="2" type="ORF">ACFQ2F_08495</name>
</gene>
<dbReference type="Gene3D" id="3.20.20.190">
    <property type="entry name" value="Phosphatidylinositol (PI) phosphodiesterase"/>
    <property type="match status" value="1"/>
</dbReference>
<dbReference type="InterPro" id="IPR017946">
    <property type="entry name" value="PLC-like_Pdiesterase_TIM-brl"/>
</dbReference>
<dbReference type="EMBL" id="JBHTJO010000001">
    <property type="protein sequence ID" value="MFD0987135.1"/>
    <property type="molecule type" value="Genomic_DNA"/>
</dbReference>
<accession>A0ABW3J9K7</accession>